<dbReference type="InterPro" id="IPR023186">
    <property type="entry name" value="IUNH"/>
</dbReference>
<protein>
    <submittedName>
        <fullName evidence="4">Nucleoside hydrolase</fullName>
    </submittedName>
</protein>
<dbReference type="GO" id="GO:0006152">
    <property type="term" value="P:purine nucleoside catabolic process"/>
    <property type="evidence" value="ECO:0007669"/>
    <property type="project" value="TreeGrafter"/>
</dbReference>
<dbReference type="InterPro" id="IPR036452">
    <property type="entry name" value="Ribo_hydro-like"/>
</dbReference>
<dbReference type="CDD" id="cd02651">
    <property type="entry name" value="nuc_hydro_IU_UC_XIUA"/>
    <property type="match status" value="1"/>
</dbReference>
<reference evidence="4 5" key="1">
    <citation type="journal article" date="2019" name="Nat. Microbiol.">
        <title>Mediterranean grassland soil C-N compound turnover is dependent on rainfall and depth, and is mediated by genomically divergent microorganisms.</title>
        <authorList>
            <person name="Diamond S."/>
            <person name="Andeer P.F."/>
            <person name="Li Z."/>
            <person name="Crits-Christoph A."/>
            <person name="Burstein D."/>
            <person name="Anantharaman K."/>
            <person name="Lane K.R."/>
            <person name="Thomas B.C."/>
            <person name="Pan C."/>
            <person name="Northen T.R."/>
            <person name="Banfield J.F."/>
        </authorList>
    </citation>
    <scope>NUCLEOTIDE SEQUENCE [LARGE SCALE GENOMIC DNA]</scope>
    <source>
        <strain evidence="4">NP_8</strain>
    </source>
</reference>
<name>A0A537IXN9_9BACT</name>
<dbReference type="InterPro" id="IPR001910">
    <property type="entry name" value="Inosine/uridine_hydrolase_dom"/>
</dbReference>
<dbReference type="Pfam" id="PF01156">
    <property type="entry name" value="IU_nuc_hydro"/>
    <property type="match status" value="1"/>
</dbReference>
<keyword evidence="2" id="KW-0326">Glycosidase</keyword>
<gene>
    <name evidence="4" type="ORF">E6H05_04905</name>
</gene>
<evidence type="ECO:0000256" key="2">
    <source>
        <dbReference type="ARBA" id="ARBA00023295"/>
    </source>
</evidence>
<dbReference type="Proteomes" id="UP000318834">
    <property type="component" value="Unassembled WGS sequence"/>
</dbReference>
<dbReference type="Gene3D" id="3.90.245.10">
    <property type="entry name" value="Ribonucleoside hydrolase-like"/>
    <property type="match status" value="1"/>
</dbReference>
<dbReference type="GO" id="GO:0008477">
    <property type="term" value="F:purine nucleosidase activity"/>
    <property type="evidence" value="ECO:0007669"/>
    <property type="project" value="TreeGrafter"/>
</dbReference>
<evidence type="ECO:0000259" key="3">
    <source>
        <dbReference type="Pfam" id="PF01156"/>
    </source>
</evidence>
<dbReference type="PANTHER" id="PTHR12304:SF4">
    <property type="entry name" value="URIDINE NUCLEOSIDASE"/>
    <property type="match status" value="1"/>
</dbReference>
<evidence type="ECO:0000313" key="5">
    <source>
        <dbReference type="Proteomes" id="UP000318834"/>
    </source>
</evidence>
<evidence type="ECO:0000256" key="1">
    <source>
        <dbReference type="ARBA" id="ARBA00022801"/>
    </source>
</evidence>
<comment type="caution">
    <text evidence="4">The sequence shown here is derived from an EMBL/GenBank/DDBJ whole genome shotgun (WGS) entry which is preliminary data.</text>
</comment>
<dbReference type="SUPFAM" id="SSF53590">
    <property type="entry name" value="Nucleoside hydrolase"/>
    <property type="match status" value="1"/>
</dbReference>
<dbReference type="AlphaFoldDB" id="A0A537IXN9"/>
<dbReference type="EMBL" id="VBAP01000031">
    <property type="protein sequence ID" value="TMI76063.1"/>
    <property type="molecule type" value="Genomic_DNA"/>
</dbReference>
<accession>A0A537IXN9</accession>
<evidence type="ECO:0000313" key="4">
    <source>
        <dbReference type="EMBL" id="TMI76063.1"/>
    </source>
</evidence>
<feature type="domain" description="Inosine/uridine-preferring nucleoside hydrolase" evidence="3">
    <location>
        <begin position="5"/>
        <end position="307"/>
    </location>
</feature>
<keyword evidence="1 4" id="KW-0378">Hydrolase</keyword>
<dbReference type="GO" id="GO:0005829">
    <property type="term" value="C:cytosol"/>
    <property type="evidence" value="ECO:0007669"/>
    <property type="project" value="TreeGrafter"/>
</dbReference>
<proteinExistence type="predicted"/>
<dbReference type="PANTHER" id="PTHR12304">
    <property type="entry name" value="INOSINE-URIDINE PREFERRING NUCLEOSIDE HYDROLASE"/>
    <property type="match status" value="1"/>
</dbReference>
<organism evidence="4 5">
    <name type="scientific">Candidatus Segetimicrobium genomatis</name>
    <dbReference type="NCBI Taxonomy" id="2569760"/>
    <lineage>
        <taxon>Bacteria</taxon>
        <taxon>Bacillati</taxon>
        <taxon>Candidatus Sysuimicrobiota</taxon>
        <taxon>Candidatus Sysuimicrobiia</taxon>
        <taxon>Candidatus Sysuimicrobiales</taxon>
        <taxon>Candidatus Segetimicrobiaceae</taxon>
        <taxon>Candidatus Segetimicrobium</taxon>
    </lineage>
</organism>
<sequence>MTRKVILDCDPGHDDAMAILLAAKRLEVLGITTVAGNQSIDKVTTNALKVVELAGLTSIPVAQGATYPLVRAPRHAPEIHGQTGLDGPELPVPTTKTVKTHAVDFIVDTVMRTDGVTLVPTGPLTNIALALRKEPRIAGRVPEICLRGGSRTHGNVTAAAEFNIYFDPEAAHAVFTSGIPIKMVGLNVTEQVIATPQRRQQLRALGTRVARAAAEMLDFYAGAVERAYGFAGGAMHDPLAVSALIDPGVLEFERMHVAVELAGQYTLGQTLCDDRFLRAGAKRDAAVRPGASPNAEVAVAVDAERFFRLFFDVLRQYA</sequence>